<evidence type="ECO:0000313" key="4">
    <source>
        <dbReference type="Proteomes" id="UP000002012"/>
    </source>
</evidence>
<dbReference type="AlphaFoldDB" id="D4H607"/>
<dbReference type="STRING" id="522772.Dacet_0874"/>
<dbReference type="Pfam" id="PF13581">
    <property type="entry name" value="HATPase_c_2"/>
    <property type="match status" value="1"/>
</dbReference>
<organism evidence="3 4">
    <name type="scientific">Denitrovibrio acetiphilus (strain DSM 12809 / NBRC 114555 / N2460)</name>
    <dbReference type="NCBI Taxonomy" id="522772"/>
    <lineage>
        <taxon>Bacteria</taxon>
        <taxon>Pseudomonadati</taxon>
        <taxon>Deferribacterota</taxon>
        <taxon>Deferribacteres</taxon>
        <taxon>Deferribacterales</taxon>
        <taxon>Geovibrionaceae</taxon>
        <taxon>Denitrovibrio</taxon>
    </lineage>
</organism>
<dbReference type="InterPro" id="IPR036890">
    <property type="entry name" value="HATPase_C_sf"/>
</dbReference>
<dbReference type="CDD" id="cd16936">
    <property type="entry name" value="HATPase_RsbW-like"/>
    <property type="match status" value="1"/>
</dbReference>
<dbReference type="GO" id="GO:0004674">
    <property type="term" value="F:protein serine/threonine kinase activity"/>
    <property type="evidence" value="ECO:0007669"/>
    <property type="project" value="UniProtKB-KW"/>
</dbReference>
<reference evidence="3 4" key="1">
    <citation type="journal article" date="2010" name="Stand. Genomic Sci.">
        <title>Complete genome sequence of Denitrovibrio acetiphilus type strain (N2460).</title>
        <authorList>
            <person name="Kiss H."/>
            <person name="Lang E."/>
            <person name="Lapidus A."/>
            <person name="Copeland A."/>
            <person name="Nolan M."/>
            <person name="Glavina Del Rio T."/>
            <person name="Chen F."/>
            <person name="Lucas S."/>
            <person name="Tice H."/>
            <person name="Cheng J.F."/>
            <person name="Han C."/>
            <person name="Goodwin L."/>
            <person name="Pitluck S."/>
            <person name="Liolios K."/>
            <person name="Pati A."/>
            <person name="Ivanova N."/>
            <person name="Mavromatis K."/>
            <person name="Chen A."/>
            <person name="Palaniappan K."/>
            <person name="Land M."/>
            <person name="Hauser L."/>
            <person name="Chang Y.J."/>
            <person name="Jeffries C.D."/>
            <person name="Detter J.C."/>
            <person name="Brettin T."/>
            <person name="Spring S."/>
            <person name="Rohde M."/>
            <person name="Goker M."/>
            <person name="Woyke T."/>
            <person name="Bristow J."/>
            <person name="Eisen J.A."/>
            <person name="Markowitz V."/>
            <person name="Hugenholtz P."/>
            <person name="Kyrpides N.C."/>
            <person name="Klenk H.P."/>
        </authorList>
    </citation>
    <scope>NUCLEOTIDE SEQUENCE [LARGE SCALE GENOMIC DNA]</scope>
    <source>
        <strain evidence="4">DSM 12809 / NBRC 114555 / N2460</strain>
    </source>
</reference>
<keyword evidence="4" id="KW-1185">Reference proteome</keyword>
<evidence type="ECO:0000256" key="1">
    <source>
        <dbReference type="ARBA" id="ARBA00022527"/>
    </source>
</evidence>
<sequence length="270" mass="30698">MKKLTCFINDSKLLEKIKDFCAREKFIADIINSAQQFEYDAASVVYITDMTSEISIDGLKDIPVCFIGSEKLNRRDLYKLPKDFEYIHLRCLVDAVTHSGCFEFAAVSAFPVCLSKTFKIKNDIFNIEKVVFSLTKDFVYFLDFSSLEKVRVGLSEMLTNAIEHGNMGITGDDKLHATESGTYYDLVNEKLSTPSIMKKLVTFTYTINKEGINMSIEDEGKGFKADSLPDPTDPESLLKLHGRGILITRMYFDEVKYNDKGNKVNLSKRF</sequence>
<keyword evidence="1 3" id="KW-0808">Transferase</keyword>
<dbReference type="OrthoDB" id="5456285at2"/>
<keyword evidence="1 3" id="KW-0723">Serine/threonine-protein kinase</keyword>
<evidence type="ECO:0000313" key="3">
    <source>
        <dbReference type="EMBL" id="ADD67653.1"/>
    </source>
</evidence>
<feature type="domain" description="Histidine kinase/HSP90-like ATPase" evidence="2">
    <location>
        <begin position="142"/>
        <end position="268"/>
    </location>
</feature>
<dbReference type="RefSeq" id="WP_013010184.1">
    <property type="nucleotide sequence ID" value="NC_013943.1"/>
</dbReference>
<dbReference type="PANTHER" id="PTHR35526">
    <property type="entry name" value="ANTI-SIGMA-F FACTOR RSBW-RELATED"/>
    <property type="match status" value="1"/>
</dbReference>
<dbReference type="InterPro" id="IPR050267">
    <property type="entry name" value="Anti-sigma-factor_SerPK"/>
</dbReference>
<name>D4H607_DENA2</name>
<keyword evidence="1 3" id="KW-0418">Kinase</keyword>
<dbReference type="EMBL" id="CP001968">
    <property type="protein sequence ID" value="ADD67653.1"/>
    <property type="molecule type" value="Genomic_DNA"/>
</dbReference>
<dbReference type="InterPro" id="IPR003594">
    <property type="entry name" value="HATPase_dom"/>
</dbReference>
<dbReference type="PaxDb" id="522772-Dacet_0874"/>
<evidence type="ECO:0000259" key="2">
    <source>
        <dbReference type="Pfam" id="PF13581"/>
    </source>
</evidence>
<proteinExistence type="predicted"/>
<dbReference type="HOGENOM" id="CLU_1037526_0_0_0"/>
<dbReference type="Proteomes" id="UP000002012">
    <property type="component" value="Chromosome"/>
</dbReference>
<dbReference type="PANTHER" id="PTHR35526:SF3">
    <property type="entry name" value="ANTI-SIGMA-F FACTOR RSBW"/>
    <property type="match status" value="1"/>
</dbReference>
<accession>D4H607</accession>
<dbReference type="KEGG" id="dap:Dacet_0874"/>
<dbReference type="eggNOG" id="COG2172">
    <property type="taxonomic scope" value="Bacteria"/>
</dbReference>
<dbReference type="InParanoid" id="D4H607"/>
<gene>
    <name evidence="3" type="ordered locus">Dacet_0874</name>
</gene>
<dbReference type="Gene3D" id="3.30.565.10">
    <property type="entry name" value="Histidine kinase-like ATPase, C-terminal domain"/>
    <property type="match status" value="1"/>
</dbReference>
<protein>
    <submittedName>
        <fullName evidence="3">Putative anti-sigma regulatory factor, serine/threonine protein kinase</fullName>
    </submittedName>
</protein>